<gene>
    <name evidence="3" type="ORF">EHQ23_16945</name>
    <name evidence="4" type="ORF">EHQ26_08735</name>
</gene>
<sequence length="343" mass="40030">MNEKHRQEQLEALSSIRELESYNIQNLRENIGSVLDTYIFYKDIVKKMIQNILEYSYSDEIENSAIVYSTYYGKPLKSLILELNNIGKKTYDEIRKEIYAVLSIFNNFKNDENIGTIPFPILISFLSSLDLDKQQEVQFYIESLKSKSDEYNTLLKDARKQLSNLSIEKYARIFGGQAAKHSRFFTKLSNERSNFNNLKLGAAEIWLILGLLSLSLLPTYLISNFTSEELYFQGTEFNLKFISWYSIRLVVISSWIYLTSLCFKHYNINKYLSTINSFRENVLNSFKLLSELIPKENVEARIELIKEITKSTYFAGKIPYVNEKNEQTSFGNILDILNIYKGK</sequence>
<keyword evidence="1" id="KW-0175">Coiled coil</keyword>
<keyword evidence="6" id="KW-1185">Reference proteome</keyword>
<feature type="transmembrane region" description="Helical" evidence="2">
    <location>
        <begin position="242"/>
        <end position="263"/>
    </location>
</feature>
<comment type="caution">
    <text evidence="3">The sequence shown here is derived from an EMBL/GenBank/DDBJ whole genome shotgun (WGS) entry which is preliminary data.</text>
</comment>
<dbReference type="Proteomes" id="UP000297918">
    <property type="component" value="Unassembled WGS sequence"/>
</dbReference>
<keyword evidence="2" id="KW-0812">Transmembrane</keyword>
<evidence type="ECO:0000313" key="6">
    <source>
        <dbReference type="Proteomes" id="UP000297918"/>
    </source>
</evidence>
<evidence type="ECO:0000256" key="2">
    <source>
        <dbReference type="SAM" id="Phobius"/>
    </source>
</evidence>
<proteinExistence type="predicted"/>
<evidence type="ECO:0000313" key="3">
    <source>
        <dbReference type="EMBL" id="TGK79297.1"/>
    </source>
</evidence>
<evidence type="ECO:0000313" key="4">
    <source>
        <dbReference type="EMBL" id="TGK92479.1"/>
    </source>
</evidence>
<reference evidence="4" key="1">
    <citation type="submission" date="2018-10" db="EMBL/GenBank/DDBJ databases">
        <authorList>
            <person name="Vincent A.T."/>
            <person name="Schiettekatte O."/>
            <person name="Bourhy P."/>
            <person name="Veyrier F.J."/>
            <person name="Picardeau M."/>
        </authorList>
    </citation>
    <scope>NUCLEOTIDE SEQUENCE</scope>
    <source>
        <strain evidence="4">201800281</strain>
    </source>
</reference>
<dbReference type="EMBL" id="RQFL01000015">
    <property type="protein sequence ID" value="TGK92479.1"/>
    <property type="molecule type" value="Genomic_DNA"/>
</dbReference>
<keyword evidence="2" id="KW-0472">Membrane</keyword>
<dbReference type="Proteomes" id="UP000297394">
    <property type="component" value="Unassembled WGS sequence"/>
</dbReference>
<feature type="transmembrane region" description="Helical" evidence="2">
    <location>
        <begin position="200"/>
        <end position="222"/>
    </location>
</feature>
<dbReference type="RefSeq" id="WP_135749961.1">
    <property type="nucleotide sequence ID" value="NZ_RQFL01000015.1"/>
</dbReference>
<protein>
    <submittedName>
        <fullName evidence="3">Uncharacterized protein</fullName>
    </submittedName>
</protein>
<name>A0A4R9IN23_9LEPT</name>
<dbReference type="OrthoDB" id="1428328at2"/>
<dbReference type="EMBL" id="RQFM01000027">
    <property type="protein sequence ID" value="TGK79297.1"/>
    <property type="molecule type" value="Genomic_DNA"/>
</dbReference>
<reference evidence="3 5" key="2">
    <citation type="journal article" date="2019" name="PLoS Negl. Trop. Dis.">
        <title>Revisiting the worldwide diversity of Leptospira species in the environment.</title>
        <authorList>
            <person name="Vincent A.T."/>
            <person name="Schiettekatte O."/>
            <person name="Bourhy P."/>
            <person name="Veyrier F.J."/>
            <person name="Picardeau M."/>
        </authorList>
    </citation>
    <scope>NUCLEOTIDE SEQUENCE [LARGE SCALE GENOMIC DNA]</scope>
    <source>
        <strain evidence="3 5">201800280</strain>
        <strain evidence="4">201800281</strain>
    </source>
</reference>
<evidence type="ECO:0000256" key="1">
    <source>
        <dbReference type="SAM" id="Coils"/>
    </source>
</evidence>
<keyword evidence="2" id="KW-1133">Transmembrane helix</keyword>
<feature type="coiled-coil region" evidence="1">
    <location>
        <begin position="141"/>
        <end position="168"/>
    </location>
</feature>
<accession>A0A4R9IN23</accession>
<organism evidence="3 5">
    <name type="scientific">Leptospira bourretii</name>
    <dbReference type="NCBI Taxonomy" id="2484962"/>
    <lineage>
        <taxon>Bacteria</taxon>
        <taxon>Pseudomonadati</taxon>
        <taxon>Spirochaetota</taxon>
        <taxon>Spirochaetia</taxon>
        <taxon>Leptospirales</taxon>
        <taxon>Leptospiraceae</taxon>
        <taxon>Leptospira</taxon>
    </lineage>
</organism>
<evidence type="ECO:0000313" key="5">
    <source>
        <dbReference type="Proteomes" id="UP000297394"/>
    </source>
</evidence>
<dbReference type="AlphaFoldDB" id="A0A4R9IN23"/>